<dbReference type="SUPFAM" id="SSF57667">
    <property type="entry name" value="beta-beta-alpha zinc fingers"/>
    <property type="match status" value="1"/>
</dbReference>
<keyword evidence="9" id="KW-0862">Zinc</keyword>
<feature type="domain" description="Protein arginine N-methyltransferase" evidence="15">
    <location>
        <begin position="378"/>
        <end position="550"/>
    </location>
</feature>
<feature type="compositionally biased region" description="Low complexity" evidence="13">
    <location>
        <begin position="122"/>
        <end position="137"/>
    </location>
</feature>
<evidence type="ECO:0000259" key="15">
    <source>
        <dbReference type="Pfam" id="PF22528"/>
    </source>
</evidence>
<comment type="catalytic activity">
    <reaction evidence="11">
        <text>L-arginyl-[protein] + S-adenosyl-L-methionine = N(omega)-methyl-L-arginyl-[protein] + S-adenosyl-L-homocysteine + H(+)</text>
        <dbReference type="Rhea" id="RHEA:48100"/>
        <dbReference type="Rhea" id="RHEA-COMP:10532"/>
        <dbReference type="Rhea" id="RHEA-COMP:11990"/>
        <dbReference type="ChEBI" id="CHEBI:15378"/>
        <dbReference type="ChEBI" id="CHEBI:29965"/>
        <dbReference type="ChEBI" id="CHEBI:57856"/>
        <dbReference type="ChEBI" id="CHEBI:59789"/>
        <dbReference type="ChEBI" id="CHEBI:65280"/>
    </reaction>
    <physiologicalReaction direction="left-to-right" evidence="11">
        <dbReference type="Rhea" id="RHEA:48101"/>
    </physiologicalReaction>
</comment>
<feature type="domain" description="Protein arginine N-methyltransferase 3-like C2H2 zinc finger" evidence="14">
    <location>
        <begin position="61"/>
        <end position="102"/>
    </location>
</feature>
<comment type="catalytic activity">
    <reaction evidence="10">
        <text>L-arginyl-[protein] + 2 S-adenosyl-L-methionine = N(omega),N(omega)-dimethyl-L-arginyl-[protein] + 2 S-adenosyl-L-homocysteine + 2 H(+)</text>
        <dbReference type="Rhea" id="RHEA:48096"/>
        <dbReference type="Rhea" id="RHEA-COMP:10532"/>
        <dbReference type="Rhea" id="RHEA-COMP:11991"/>
        <dbReference type="ChEBI" id="CHEBI:15378"/>
        <dbReference type="ChEBI" id="CHEBI:29965"/>
        <dbReference type="ChEBI" id="CHEBI:57856"/>
        <dbReference type="ChEBI" id="CHEBI:59789"/>
        <dbReference type="ChEBI" id="CHEBI:61897"/>
        <dbReference type="EC" id="2.1.1.319"/>
    </reaction>
    <physiologicalReaction direction="left-to-right" evidence="10">
        <dbReference type="Rhea" id="RHEA:48097"/>
    </physiologicalReaction>
</comment>
<evidence type="ECO:0000256" key="12">
    <source>
        <dbReference type="PROSITE-ProRule" id="PRU01015"/>
    </source>
</evidence>
<evidence type="ECO:0000256" key="9">
    <source>
        <dbReference type="ARBA" id="ARBA00022833"/>
    </source>
</evidence>
<dbReference type="GO" id="GO:0005829">
    <property type="term" value="C:cytosol"/>
    <property type="evidence" value="ECO:0007669"/>
    <property type="project" value="UniProtKB-SubCell"/>
</dbReference>
<dbReference type="OrthoDB" id="7848332at2759"/>
<name>A0A061B8L1_RHOTO</name>
<dbReference type="GO" id="GO:0008270">
    <property type="term" value="F:zinc ion binding"/>
    <property type="evidence" value="ECO:0007669"/>
    <property type="project" value="UniProtKB-KW"/>
</dbReference>
<dbReference type="GO" id="GO:0035242">
    <property type="term" value="F:protein-arginine omega-N asymmetric methyltransferase activity"/>
    <property type="evidence" value="ECO:0007669"/>
    <property type="project" value="UniProtKB-EC"/>
</dbReference>
<sequence>MASQTHSDSGSDSDNTWDDWDDGNQPARSLFEPAAEFPTAWLALDHDRRTHGVDLPLLASTLDFFERIRLINWIRATNPDPASLRRLDRNAAFLDDDQYLKPVLEDDALLQVDFDTLSLDTPPSGARPSSSAAAPSSSNPPMPSIDDPLTPSDLIETLKAHLADAQAANEHLRRIVKERLGGEMGLGEGNRLGEVVEGVEKVSVKGKEKEGGEAVHKDDDHYYESYQYNDIHEIMLKDRVRTLAYRSFILHPSNAARFKDKVVLDVGCGTGILSMFAAQAGAKKVYAVDASNVAFKAMRNIKANGFEGVIEVIKGKVEEIDLPSKVDVIISEWMGYCLLYECMLDSVLYARDKYLSPSGLMVPSQTSILWSAYAGQGWYDDRVTFWDEVYGFEMKAMKEKIEDEAIIEVMDEGEVVSSEVSIADIYTQTATIASLSFTSPFSLPITRAPANTDSSAPFTMYGFLAHFDTYFTSAPRLADSSKRASSVSGADGEVFFTTGAWSTPTHWKQTFFLLREPIQVRVGDKVEGQVKVGKNEDNSRELSVEVVWSVIGSEGEKRSEGVQAWKVR</sequence>
<dbReference type="CDD" id="cd02440">
    <property type="entry name" value="AdoMet_MTases"/>
    <property type="match status" value="1"/>
</dbReference>
<dbReference type="Gene3D" id="3.40.50.150">
    <property type="entry name" value="Vaccinia Virus protein VP39"/>
    <property type="match status" value="1"/>
</dbReference>
<evidence type="ECO:0000256" key="1">
    <source>
        <dbReference type="ARBA" id="ARBA00004514"/>
    </source>
</evidence>
<gene>
    <name evidence="16" type="ORF">RHTO0S_09e01398g</name>
</gene>
<evidence type="ECO:0000256" key="2">
    <source>
        <dbReference type="ARBA" id="ARBA00011925"/>
    </source>
</evidence>
<evidence type="ECO:0000256" key="3">
    <source>
        <dbReference type="ARBA" id="ARBA00022490"/>
    </source>
</evidence>
<dbReference type="PANTHER" id="PTHR11006:SF53">
    <property type="entry name" value="PROTEIN ARGININE N-METHYLTRANSFERASE 3"/>
    <property type="match status" value="1"/>
</dbReference>
<dbReference type="Pfam" id="PF22528">
    <property type="entry name" value="PRMT_C"/>
    <property type="match status" value="1"/>
</dbReference>
<evidence type="ECO:0000259" key="14">
    <source>
        <dbReference type="Pfam" id="PF21137"/>
    </source>
</evidence>
<comment type="subcellular location">
    <subcellularLocation>
        <location evidence="1">Cytoplasm</location>
        <location evidence="1">Cytosol</location>
    </subcellularLocation>
</comment>
<keyword evidence="7" id="KW-0479">Metal-binding</keyword>
<dbReference type="Gene3D" id="2.70.160.11">
    <property type="entry name" value="Hnrnp arginine n-methyltransferase1"/>
    <property type="match status" value="1"/>
</dbReference>
<dbReference type="EMBL" id="LK052944">
    <property type="protein sequence ID" value="CDR44225.1"/>
    <property type="molecule type" value="Genomic_DNA"/>
</dbReference>
<feature type="region of interest" description="Disordered" evidence="13">
    <location>
        <begin position="1"/>
        <end position="25"/>
    </location>
</feature>
<evidence type="ECO:0000256" key="4">
    <source>
        <dbReference type="ARBA" id="ARBA00022603"/>
    </source>
</evidence>
<dbReference type="PROSITE" id="PS51678">
    <property type="entry name" value="SAM_MT_PRMT"/>
    <property type="match status" value="1"/>
</dbReference>
<evidence type="ECO:0000256" key="11">
    <source>
        <dbReference type="ARBA" id="ARBA00049303"/>
    </source>
</evidence>
<dbReference type="EC" id="2.1.1.319" evidence="2"/>
<evidence type="ECO:0000256" key="13">
    <source>
        <dbReference type="SAM" id="MobiDB-lite"/>
    </source>
</evidence>
<dbReference type="GO" id="GO:0042054">
    <property type="term" value="F:histone methyltransferase activity"/>
    <property type="evidence" value="ECO:0007669"/>
    <property type="project" value="TreeGrafter"/>
</dbReference>
<dbReference type="FunFam" id="3.40.50.150:FF:000003">
    <property type="entry name" value="Blast:Protein arginine N-methyltransferase 1"/>
    <property type="match status" value="1"/>
</dbReference>
<dbReference type="InterPro" id="IPR055135">
    <property type="entry name" value="PRMT_dom"/>
</dbReference>
<evidence type="ECO:0000256" key="8">
    <source>
        <dbReference type="ARBA" id="ARBA00022771"/>
    </source>
</evidence>
<keyword evidence="3" id="KW-0963">Cytoplasm</keyword>
<keyword evidence="8" id="KW-0863">Zinc-finger</keyword>
<dbReference type="AlphaFoldDB" id="A0A061B8L1"/>
<dbReference type="InterPro" id="IPR036236">
    <property type="entry name" value="Znf_C2H2_sf"/>
</dbReference>
<dbReference type="Pfam" id="PF21137">
    <property type="entry name" value="ANM3_C2H2_Zf"/>
    <property type="match status" value="1"/>
</dbReference>
<evidence type="ECO:0000256" key="5">
    <source>
        <dbReference type="ARBA" id="ARBA00022679"/>
    </source>
</evidence>
<dbReference type="InterPro" id="IPR049482">
    <property type="entry name" value="ANM3-like_C2H2_Zf"/>
</dbReference>
<keyword evidence="6 12" id="KW-0949">S-adenosyl-L-methionine</keyword>
<keyword evidence="4 12" id="KW-0489">Methyltransferase</keyword>
<proteinExistence type="predicted"/>
<evidence type="ECO:0000256" key="7">
    <source>
        <dbReference type="ARBA" id="ARBA00022723"/>
    </source>
</evidence>
<evidence type="ECO:0000256" key="10">
    <source>
        <dbReference type="ARBA" id="ARBA00047384"/>
    </source>
</evidence>
<protein>
    <recommendedName>
        <fullName evidence="2">type I protein arginine methyltransferase</fullName>
        <ecNumber evidence="2">2.1.1.319</ecNumber>
    </recommendedName>
</protein>
<dbReference type="GO" id="GO:0032259">
    <property type="term" value="P:methylation"/>
    <property type="evidence" value="ECO:0007669"/>
    <property type="project" value="UniProtKB-KW"/>
</dbReference>
<dbReference type="InterPro" id="IPR025799">
    <property type="entry name" value="Arg_MeTrfase"/>
</dbReference>
<dbReference type="InterPro" id="IPR029063">
    <property type="entry name" value="SAM-dependent_MTases_sf"/>
</dbReference>
<evidence type="ECO:0000256" key="6">
    <source>
        <dbReference type="ARBA" id="ARBA00022691"/>
    </source>
</evidence>
<organism evidence="16">
    <name type="scientific">Rhodotorula toruloides</name>
    <name type="common">Yeast</name>
    <name type="synonym">Rhodosporidium toruloides</name>
    <dbReference type="NCBI Taxonomy" id="5286"/>
    <lineage>
        <taxon>Eukaryota</taxon>
        <taxon>Fungi</taxon>
        <taxon>Dikarya</taxon>
        <taxon>Basidiomycota</taxon>
        <taxon>Pucciniomycotina</taxon>
        <taxon>Microbotryomycetes</taxon>
        <taxon>Sporidiobolales</taxon>
        <taxon>Sporidiobolaceae</taxon>
        <taxon>Rhodotorula</taxon>
    </lineage>
</organism>
<reference evidence="16" key="1">
    <citation type="journal article" date="2014" name="Genome Announc.">
        <title>Draft genome sequence of Rhodosporidium toruloides CECT1137, an oleaginous yeast of biotechnological interest.</title>
        <authorList>
            <person name="Morin N."/>
            <person name="Calcas X."/>
            <person name="Devillers H."/>
            <person name="Durrens P."/>
            <person name="Sherman D.J."/>
            <person name="Nicaud J.-M."/>
            <person name="Neuveglise C."/>
        </authorList>
    </citation>
    <scope>NUCLEOTIDE SEQUENCE</scope>
    <source>
        <strain evidence="16">CECT1137</strain>
    </source>
</reference>
<dbReference type="Pfam" id="PF06325">
    <property type="entry name" value="PrmA"/>
    <property type="match status" value="1"/>
</dbReference>
<keyword evidence="5 12" id="KW-0808">Transferase</keyword>
<feature type="region of interest" description="Disordered" evidence="13">
    <location>
        <begin position="120"/>
        <end position="151"/>
    </location>
</feature>
<dbReference type="SUPFAM" id="SSF53335">
    <property type="entry name" value="S-adenosyl-L-methionine-dependent methyltransferases"/>
    <property type="match status" value="1"/>
</dbReference>
<evidence type="ECO:0000313" key="16">
    <source>
        <dbReference type="EMBL" id="CDR44225.1"/>
    </source>
</evidence>
<accession>A0A061B8L1</accession>
<dbReference type="PANTHER" id="PTHR11006">
    <property type="entry name" value="PROTEIN ARGININE N-METHYLTRANSFERASE"/>
    <property type="match status" value="1"/>
</dbReference>
<dbReference type="GO" id="GO:0005634">
    <property type="term" value="C:nucleus"/>
    <property type="evidence" value="ECO:0007669"/>
    <property type="project" value="TreeGrafter"/>
</dbReference>